<dbReference type="InterPro" id="IPR007527">
    <property type="entry name" value="Znf_SWIM"/>
</dbReference>
<sequence length="108" mass="11638">MDDIARLIGFEAKLASQEALAHGGDLESAGAVQLVRFCPTLITAEVDDDAACVRFQIVDEDLRWFCTCEPGRKGNFCAHCVATANSVAGAVRRTEALQPRNTSRPMAV</sequence>
<comment type="caution">
    <text evidence="3">The sequence shown here is derived from an EMBL/GenBank/DDBJ whole genome shotgun (WGS) entry which is preliminary data.</text>
</comment>
<dbReference type="Proteomes" id="UP001595698">
    <property type="component" value="Unassembled WGS sequence"/>
</dbReference>
<name>A0ABV8F785_9ACTN</name>
<dbReference type="RefSeq" id="WP_352010872.1">
    <property type="nucleotide sequence ID" value="NZ_JBHSBC010000023.1"/>
</dbReference>
<evidence type="ECO:0000256" key="1">
    <source>
        <dbReference type="PROSITE-ProRule" id="PRU00325"/>
    </source>
</evidence>
<proteinExistence type="predicted"/>
<keyword evidence="4" id="KW-1185">Reference proteome</keyword>
<protein>
    <recommendedName>
        <fullName evidence="2">SWIM-type domain-containing protein</fullName>
    </recommendedName>
</protein>
<evidence type="ECO:0000313" key="3">
    <source>
        <dbReference type="EMBL" id="MFC3983123.1"/>
    </source>
</evidence>
<keyword evidence="1" id="KW-0863">Zinc-finger</keyword>
<keyword evidence="1" id="KW-0862">Zinc</keyword>
<dbReference type="PROSITE" id="PS50966">
    <property type="entry name" value="ZF_SWIM"/>
    <property type="match status" value="1"/>
</dbReference>
<organism evidence="3 4">
    <name type="scientific">Streptosporangium jomthongense</name>
    <dbReference type="NCBI Taxonomy" id="1193683"/>
    <lineage>
        <taxon>Bacteria</taxon>
        <taxon>Bacillati</taxon>
        <taxon>Actinomycetota</taxon>
        <taxon>Actinomycetes</taxon>
        <taxon>Streptosporangiales</taxon>
        <taxon>Streptosporangiaceae</taxon>
        <taxon>Streptosporangium</taxon>
    </lineage>
</organism>
<dbReference type="EMBL" id="JBHSBC010000023">
    <property type="protein sequence ID" value="MFC3983123.1"/>
    <property type="molecule type" value="Genomic_DNA"/>
</dbReference>
<evidence type="ECO:0000259" key="2">
    <source>
        <dbReference type="PROSITE" id="PS50966"/>
    </source>
</evidence>
<gene>
    <name evidence="3" type="ORF">ACFOYY_23525</name>
</gene>
<evidence type="ECO:0000313" key="4">
    <source>
        <dbReference type="Proteomes" id="UP001595698"/>
    </source>
</evidence>
<reference evidence="4" key="1">
    <citation type="journal article" date="2019" name="Int. J. Syst. Evol. Microbiol.">
        <title>The Global Catalogue of Microorganisms (GCM) 10K type strain sequencing project: providing services to taxonomists for standard genome sequencing and annotation.</title>
        <authorList>
            <consortium name="The Broad Institute Genomics Platform"/>
            <consortium name="The Broad Institute Genome Sequencing Center for Infectious Disease"/>
            <person name="Wu L."/>
            <person name="Ma J."/>
        </authorList>
    </citation>
    <scope>NUCLEOTIDE SEQUENCE [LARGE SCALE GENOMIC DNA]</scope>
    <source>
        <strain evidence="4">TBRC 7912</strain>
    </source>
</reference>
<keyword evidence="1" id="KW-0479">Metal-binding</keyword>
<feature type="domain" description="SWIM-type" evidence="2">
    <location>
        <begin position="51"/>
        <end position="88"/>
    </location>
</feature>
<accession>A0ABV8F785</accession>